<dbReference type="Pfam" id="PF13520">
    <property type="entry name" value="AA_permease_2"/>
    <property type="match status" value="1"/>
</dbReference>
<feature type="transmembrane region" description="Helical" evidence="6">
    <location>
        <begin position="187"/>
        <end position="206"/>
    </location>
</feature>
<feature type="transmembrane region" description="Helical" evidence="6">
    <location>
        <begin position="218"/>
        <end position="238"/>
    </location>
</feature>
<dbReference type="Gene3D" id="1.20.1740.10">
    <property type="entry name" value="Amino acid/polyamine transporter I"/>
    <property type="match status" value="1"/>
</dbReference>
<organism evidence="7">
    <name type="scientific">uncultured Rubrobacteraceae bacterium</name>
    <dbReference type="NCBI Taxonomy" id="349277"/>
    <lineage>
        <taxon>Bacteria</taxon>
        <taxon>Bacillati</taxon>
        <taxon>Actinomycetota</taxon>
        <taxon>Rubrobacteria</taxon>
        <taxon>Rubrobacterales</taxon>
        <taxon>Rubrobacteraceae</taxon>
        <taxon>environmental samples</taxon>
    </lineage>
</organism>
<evidence type="ECO:0000256" key="1">
    <source>
        <dbReference type="ARBA" id="ARBA00004141"/>
    </source>
</evidence>
<dbReference type="GO" id="GO:0016020">
    <property type="term" value="C:membrane"/>
    <property type="evidence" value="ECO:0007669"/>
    <property type="project" value="UniProtKB-SubCell"/>
</dbReference>
<reference evidence="7" key="1">
    <citation type="submission" date="2020-02" db="EMBL/GenBank/DDBJ databases">
        <authorList>
            <person name="Meier V. D."/>
        </authorList>
    </citation>
    <scope>NUCLEOTIDE SEQUENCE</scope>
    <source>
        <strain evidence="7">AVDCRST_MAG22</strain>
    </source>
</reference>
<evidence type="ECO:0000256" key="6">
    <source>
        <dbReference type="SAM" id="Phobius"/>
    </source>
</evidence>
<dbReference type="AlphaFoldDB" id="A0A6J4P3Q8"/>
<keyword evidence="4 6" id="KW-1133">Transmembrane helix</keyword>
<feature type="transmembrane region" description="Helical" evidence="6">
    <location>
        <begin position="26"/>
        <end position="45"/>
    </location>
</feature>
<proteinExistence type="predicted"/>
<accession>A0A6J4P3Q8</accession>
<evidence type="ECO:0000256" key="5">
    <source>
        <dbReference type="ARBA" id="ARBA00023136"/>
    </source>
</evidence>
<feature type="transmembrane region" description="Helical" evidence="6">
    <location>
        <begin position="66"/>
        <end position="90"/>
    </location>
</feature>
<dbReference type="GO" id="GO:0015171">
    <property type="term" value="F:amino acid transmembrane transporter activity"/>
    <property type="evidence" value="ECO:0007669"/>
    <property type="project" value="TreeGrafter"/>
</dbReference>
<dbReference type="PANTHER" id="PTHR43243">
    <property type="entry name" value="INNER MEMBRANE TRANSPORTER YGJI-RELATED"/>
    <property type="match status" value="1"/>
</dbReference>
<feature type="transmembrane region" description="Helical" evidence="6">
    <location>
        <begin position="164"/>
        <end position="181"/>
    </location>
</feature>
<name>A0A6J4P3Q8_9ACTN</name>
<keyword evidence="3 6" id="KW-0812">Transmembrane</keyword>
<dbReference type="EMBL" id="CADCUV010000048">
    <property type="protein sequence ID" value="CAA9400093.1"/>
    <property type="molecule type" value="Genomic_DNA"/>
</dbReference>
<sequence>MNLPAAMVALALTGGAATGFGGFSGIVAGAAIVFFAYVGFAYVGFDIVATTAEETRNPQRDLPVGILGSLAICTVLYVLVSLVMTGIVPYDKLDGAAPMAEAFRAIGQDWAAGLVSLGALAGLTTVIMIDILGQSRIFFAMSRDGLLPRWFAGVHPRFRTPYRITTITGVAIALVAAFVPITEVVDLFNIGTLFAFSLVSGGVLVLRRTRPDLPRAFRAPLVPLVPILAVLACAFLMLNLPLVTWLRFGVWMALGIAVYFLYGYRKSRLAEG</sequence>
<keyword evidence="5 6" id="KW-0472">Membrane</keyword>
<dbReference type="InterPro" id="IPR002293">
    <property type="entry name" value="AA/rel_permease1"/>
</dbReference>
<feature type="transmembrane region" description="Helical" evidence="6">
    <location>
        <begin position="244"/>
        <end position="262"/>
    </location>
</feature>
<keyword evidence="2" id="KW-0813">Transport</keyword>
<protein>
    <submittedName>
        <fullName evidence="7">Uncharacterized amino acid permease, GabP family</fullName>
    </submittedName>
</protein>
<gene>
    <name evidence="7" type="ORF">AVDCRST_MAG22-1032</name>
</gene>
<comment type="subcellular location">
    <subcellularLocation>
        <location evidence="1">Membrane</location>
        <topology evidence="1">Multi-pass membrane protein</topology>
    </subcellularLocation>
</comment>
<evidence type="ECO:0000313" key="7">
    <source>
        <dbReference type="EMBL" id="CAA9400093.1"/>
    </source>
</evidence>
<evidence type="ECO:0000256" key="2">
    <source>
        <dbReference type="ARBA" id="ARBA00022448"/>
    </source>
</evidence>
<evidence type="ECO:0000256" key="3">
    <source>
        <dbReference type="ARBA" id="ARBA00022692"/>
    </source>
</evidence>
<feature type="transmembrane region" description="Helical" evidence="6">
    <location>
        <begin position="110"/>
        <end position="133"/>
    </location>
</feature>
<dbReference type="PANTHER" id="PTHR43243:SF4">
    <property type="entry name" value="CATIONIC AMINO ACID TRANSPORTER 4"/>
    <property type="match status" value="1"/>
</dbReference>
<evidence type="ECO:0000256" key="4">
    <source>
        <dbReference type="ARBA" id="ARBA00022989"/>
    </source>
</evidence>